<feature type="transmembrane region" description="Helical" evidence="1">
    <location>
        <begin position="74"/>
        <end position="95"/>
    </location>
</feature>
<evidence type="ECO:0000256" key="2">
    <source>
        <dbReference type="SAM" id="SignalP"/>
    </source>
</evidence>
<accession>A0ABQ2JTT0</accession>
<proteinExistence type="predicted"/>
<organism evidence="3 4">
    <name type="scientific">Streptomyces kronopolitis</name>
    <dbReference type="NCBI Taxonomy" id="1612435"/>
    <lineage>
        <taxon>Bacteria</taxon>
        <taxon>Bacillati</taxon>
        <taxon>Actinomycetota</taxon>
        <taxon>Actinomycetes</taxon>
        <taxon>Kitasatosporales</taxon>
        <taxon>Streptomycetaceae</taxon>
        <taxon>Streptomyces</taxon>
    </lineage>
</organism>
<evidence type="ECO:0000313" key="3">
    <source>
        <dbReference type="EMBL" id="GGN57165.1"/>
    </source>
</evidence>
<dbReference type="EMBL" id="BMND01000028">
    <property type="protein sequence ID" value="GGN57165.1"/>
    <property type="molecule type" value="Genomic_DNA"/>
</dbReference>
<gene>
    <name evidence="3" type="ORF">GCM10012285_52330</name>
</gene>
<name>A0ABQ2JTT0_9ACTN</name>
<dbReference type="GeneID" id="301550914"/>
<feature type="signal peptide" evidence="2">
    <location>
        <begin position="1"/>
        <end position="35"/>
    </location>
</feature>
<evidence type="ECO:0008006" key="5">
    <source>
        <dbReference type="Google" id="ProtNLM"/>
    </source>
</evidence>
<keyword evidence="1" id="KW-1133">Transmembrane helix</keyword>
<reference evidence="4" key="1">
    <citation type="journal article" date="2019" name="Int. J. Syst. Evol. Microbiol.">
        <title>The Global Catalogue of Microorganisms (GCM) 10K type strain sequencing project: providing services to taxonomists for standard genome sequencing and annotation.</title>
        <authorList>
            <consortium name="The Broad Institute Genomics Platform"/>
            <consortium name="The Broad Institute Genome Sequencing Center for Infectious Disease"/>
            <person name="Wu L."/>
            <person name="Ma J."/>
        </authorList>
    </citation>
    <scope>NUCLEOTIDE SEQUENCE [LARGE SCALE GENOMIC DNA]</scope>
    <source>
        <strain evidence="4">CGMCC 4.7323</strain>
    </source>
</reference>
<protein>
    <recommendedName>
        <fullName evidence="5">LPXTG cell wall anchor domain-containing protein</fullName>
    </recommendedName>
</protein>
<sequence>MAARSAPGPLNRYRLGQALAVALLAMWCAAGPAVAAHRGAVRVPAAGQRPVGAPVFTATAPARSAPVTTPTKPLVFMGLGTMAGLTVVAGAALVASARRRRGSAPPTDRC</sequence>
<evidence type="ECO:0000313" key="4">
    <source>
        <dbReference type="Proteomes" id="UP000600080"/>
    </source>
</evidence>
<keyword evidence="1" id="KW-0812">Transmembrane</keyword>
<dbReference type="RefSeq" id="WP_189102049.1">
    <property type="nucleotide sequence ID" value="NZ_BMND01000028.1"/>
</dbReference>
<feature type="chain" id="PRO_5047321034" description="LPXTG cell wall anchor domain-containing protein" evidence="2">
    <location>
        <begin position="36"/>
        <end position="110"/>
    </location>
</feature>
<keyword evidence="1" id="KW-0472">Membrane</keyword>
<dbReference type="Proteomes" id="UP000600080">
    <property type="component" value="Unassembled WGS sequence"/>
</dbReference>
<evidence type="ECO:0000256" key="1">
    <source>
        <dbReference type="SAM" id="Phobius"/>
    </source>
</evidence>
<comment type="caution">
    <text evidence="3">The sequence shown here is derived from an EMBL/GenBank/DDBJ whole genome shotgun (WGS) entry which is preliminary data.</text>
</comment>
<keyword evidence="4" id="KW-1185">Reference proteome</keyword>
<keyword evidence="2" id="KW-0732">Signal</keyword>